<reference key="2">
    <citation type="submission" date="2011-08" db="EMBL/GenBank/DDBJ databases">
        <title>Genome sequence of Naumovozyma castellii.</title>
        <authorList>
            <person name="Gordon J.L."/>
            <person name="Armisen D."/>
            <person name="Proux-Wera E."/>
            <person name="OhEigeartaigh S.S."/>
            <person name="Byrne K.P."/>
            <person name="Wolfe K.H."/>
        </authorList>
    </citation>
    <scope>NUCLEOTIDE SEQUENCE</scope>
    <source>
        <strain>Type strain:CBS 4309</strain>
    </source>
</reference>
<dbReference type="Proteomes" id="UP000001640">
    <property type="component" value="Chromosome 3"/>
</dbReference>
<keyword evidence="12" id="KW-1185">Reference proteome</keyword>
<feature type="compositionally biased region" description="Polar residues" evidence="10">
    <location>
        <begin position="1"/>
        <end position="12"/>
    </location>
</feature>
<dbReference type="PANTHER" id="PTHR43321">
    <property type="entry name" value="GLUTAMATE DECARBOXYLASE"/>
    <property type="match status" value="1"/>
</dbReference>
<comment type="cofactor">
    <cofactor evidence="1 7 8">
        <name>pyridoxal 5'-phosphate</name>
        <dbReference type="ChEBI" id="CHEBI:597326"/>
    </cofactor>
</comment>
<dbReference type="OrthoDB" id="5152799at2759"/>
<dbReference type="InterPro" id="IPR015421">
    <property type="entry name" value="PyrdxlP-dep_Trfase_major"/>
</dbReference>
<dbReference type="GO" id="GO:0034599">
    <property type="term" value="P:cellular response to oxidative stress"/>
    <property type="evidence" value="ECO:0007669"/>
    <property type="project" value="EnsemblFungi"/>
</dbReference>
<dbReference type="Gene3D" id="3.90.1150.160">
    <property type="match status" value="1"/>
</dbReference>
<evidence type="ECO:0000313" key="11">
    <source>
        <dbReference type="EMBL" id="CCC69056.1"/>
    </source>
</evidence>
<evidence type="ECO:0000256" key="5">
    <source>
        <dbReference type="ARBA" id="ARBA00023239"/>
    </source>
</evidence>
<dbReference type="OMA" id="KNIMQNC"/>
<dbReference type="Gene3D" id="4.10.280.50">
    <property type="match status" value="1"/>
</dbReference>
<dbReference type="InterPro" id="IPR002129">
    <property type="entry name" value="PyrdxlP-dep_de-COase"/>
</dbReference>
<dbReference type="SUPFAM" id="SSF53383">
    <property type="entry name" value="PLP-dependent transferases"/>
    <property type="match status" value="1"/>
</dbReference>
<dbReference type="EMBL" id="HE576754">
    <property type="protein sequence ID" value="CCC69056.1"/>
    <property type="molecule type" value="Genomic_DNA"/>
</dbReference>
<dbReference type="InterPro" id="IPR015424">
    <property type="entry name" value="PyrdxlP-dep_Trfase"/>
</dbReference>
<organism evidence="11 12">
    <name type="scientific">Naumovozyma castellii</name>
    <name type="common">Yeast</name>
    <name type="synonym">Saccharomyces castellii</name>
    <dbReference type="NCBI Taxonomy" id="27288"/>
    <lineage>
        <taxon>Eukaryota</taxon>
        <taxon>Fungi</taxon>
        <taxon>Dikarya</taxon>
        <taxon>Ascomycota</taxon>
        <taxon>Saccharomycotina</taxon>
        <taxon>Saccharomycetes</taxon>
        <taxon>Saccharomycetales</taxon>
        <taxon>Saccharomycetaceae</taxon>
        <taxon>Naumovozyma</taxon>
    </lineage>
</organism>
<gene>
    <name evidence="11" type="primary">NCAS0C00660</name>
    <name evidence="11" type="ordered locus">NCAS_0C00660</name>
</gene>
<evidence type="ECO:0000256" key="1">
    <source>
        <dbReference type="ARBA" id="ARBA00001933"/>
    </source>
</evidence>
<dbReference type="GO" id="GO:0006538">
    <property type="term" value="P:L-glutamate catabolic process"/>
    <property type="evidence" value="ECO:0007669"/>
    <property type="project" value="EnsemblFungi"/>
</dbReference>
<dbReference type="GO" id="GO:0005829">
    <property type="term" value="C:cytosol"/>
    <property type="evidence" value="ECO:0007669"/>
    <property type="project" value="TreeGrafter"/>
</dbReference>
<keyword evidence="9" id="KW-0210">Decarboxylase</keyword>
<dbReference type="GO" id="GO:0004351">
    <property type="term" value="F:glutamate decarboxylase activity"/>
    <property type="evidence" value="ECO:0007669"/>
    <property type="project" value="UniProtKB-EC"/>
</dbReference>
<evidence type="ECO:0000256" key="4">
    <source>
        <dbReference type="ARBA" id="ARBA00022898"/>
    </source>
</evidence>
<evidence type="ECO:0000313" key="12">
    <source>
        <dbReference type="Proteomes" id="UP000001640"/>
    </source>
</evidence>
<dbReference type="Pfam" id="PF00282">
    <property type="entry name" value="Pyridoxal_deC"/>
    <property type="match status" value="1"/>
</dbReference>
<feature type="region of interest" description="Disordered" evidence="10">
    <location>
        <begin position="1"/>
        <end position="22"/>
    </location>
</feature>
<comment type="catalytic activity">
    <reaction evidence="6 9">
        <text>L-glutamate + H(+) = 4-aminobutanoate + CO2</text>
        <dbReference type="Rhea" id="RHEA:17785"/>
        <dbReference type="ChEBI" id="CHEBI:15378"/>
        <dbReference type="ChEBI" id="CHEBI:16526"/>
        <dbReference type="ChEBI" id="CHEBI:29985"/>
        <dbReference type="ChEBI" id="CHEBI:59888"/>
        <dbReference type="EC" id="4.1.1.15"/>
    </reaction>
</comment>
<dbReference type="KEGG" id="ncs:NCAS_0C00660"/>
<name>G0VC49_NAUCA</name>
<dbReference type="eggNOG" id="KOG1383">
    <property type="taxonomic scope" value="Eukaryota"/>
</dbReference>
<evidence type="ECO:0000256" key="9">
    <source>
        <dbReference type="RuleBase" id="RU361171"/>
    </source>
</evidence>
<dbReference type="RefSeq" id="XP_003675425.1">
    <property type="nucleotide sequence ID" value="XM_003675377.1"/>
</dbReference>
<dbReference type="HOGENOM" id="CLU_019582_2_3_1"/>
<comment type="similarity">
    <text evidence="2 8">Belongs to the group II decarboxylase family.</text>
</comment>
<dbReference type="AlphaFoldDB" id="G0VC49"/>
<dbReference type="InParanoid" id="G0VC49"/>
<dbReference type="NCBIfam" id="TIGR01788">
    <property type="entry name" value="Glu-decarb-GAD"/>
    <property type="match status" value="1"/>
</dbReference>
<accession>G0VC49</accession>
<dbReference type="InterPro" id="IPR010107">
    <property type="entry name" value="Glutamate_decarboxylase"/>
</dbReference>
<evidence type="ECO:0000256" key="8">
    <source>
        <dbReference type="RuleBase" id="RU000382"/>
    </source>
</evidence>
<evidence type="ECO:0000256" key="6">
    <source>
        <dbReference type="ARBA" id="ARBA00048868"/>
    </source>
</evidence>
<feature type="modified residue" description="N6-(pyridoxal phosphate)lysine" evidence="7">
    <location>
        <position position="331"/>
    </location>
</feature>
<keyword evidence="4 7" id="KW-0663">Pyridoxal phosphate</keyword>
<dbReference type="STRING" id="1064592.G0VC49"/>
<dbReference type="Gene3D" id="3.40.640.10">
    <property type="entry name" value="Type I PLP-dependent aspartate aminotransferase-like (Major domain)"/>
    <property type="match status" value="1"/>
</dbReference>
<dbReference type="GO" id="GO:0030170">
    <property type="term" value="F:pyridoxal phosphate binding"/>
    <property type="evidence" value="ECO:0007669"/>
    <property type="project" value="InterPro"/>
</dbReference>
<dbReference type="PANTHER" id="PTHR43321:SF3">
    <property type="entry name" value="GLUTAMATE DECARBOXYLASE"/>
    <property type="match status" value="1"/>
</dbReference>
<evidence type="ECO:0000256" key="7">
    <source>
        <dbReference type="PIRSR" id="PIRSR602129-50"/>
    </source>
</evidence>
<sequence length="592" mass="67279">MLYKHTNNQKNPRTLYPKKEEQEERIAAQTTQTRKSIVGLEDVKLLSSQLQEMSYPGATTTLEQSQTTLANSYVIPRHGLPEDVAYNLVHNELNLDGNPHLNLASFVNTTTTDIANKLINENINKNLADNDEYPQLIELTQRCISMLAQLWKCSPDLEPIGCATTGSSEAIMLGGLAMKKKWEHRMQDAGKDISKPNIIMSSACQVALEKFARYFEVECRLVPVSKKSHYMLDPKSLWDYVDENTIGCFVILGTTYTGHLENVEKVADVLTEIENQNPTWSNKDIPIHVDGASGGFIVPLSFHTDHMKQYGLQRWGFNHPRVVSINTSSHKFGLTTPGLGWVLWKDDSYLSNELRFRLKYLGGIEETFGLNFSRPGFQVVHQYFNFVSMGLNGYKALFKKSIFVSRVFAHSLLTSKKMPGYFDIVSSTHERISDGGIPDYVSDYWDNTQDYKPGIPLVAFKLSDEFHENFPEIPQAMISSMLRSRGWIIPNYPLPKSTDDSDQCEVLRVVFRSEMKLDLAQMLLIDIEGIITKLLYSYTKVSKEAQHMQATPESRRSFIYEMLLALASPEEGDTETNPELKERTSRNYRGTC</sequence>
<dbReference type="EC" id="4.1.1.15" evidence="3 9"/>
<dbReference type="GeneID" id="96902642"/>
<keyword evidence="5 8" id="KW-0456">Lyase</keyword>
<evidence type="ECO:0000256" key="10">
    <source>
        <dbReference type="SAM" id="MobiDB-lite"/>
    </source>
</evidence>
<feature type="region of interest" description="Disordered" evidence="10">
    <location>
        <begin position="569"/>
        <end position="592"/>
    </location>
</feature>
<dbReference type="FunCoup" id="G0VC49">
    <property type="interactions" value="394"/>
</dbReference>
<evidence type="ECO:0000256" key="3">
    <source>
        <dbReference type="ARBA" id="ARBA00012421"/>
    </source>
</evidence>
<protein>
    <recommendedName>
        <fullName evidence="3 9">Glutamate decarboxylase</fullName>
        <ecNumber evidence="3 9">4.1.1.15</ecNumber>
    </recommendedName>
</protein>
<reference evidence="11 12" key="1">
    <citation type="journal article" date="2011" name="Proc. Natl. Acad. Sci. U.S.A.">
        <title>Evolutionary erosion of yeast sex chromosomes by mating-type switching accidents.</title>
        <authorList>
            <person name="Gordon J.L."/>
            <person name="Armisen D."/>
            <person name="Proux-Wera E."/>
            <person name="Oheigeartaigh S.S."/>
            <person name="Byrne K.P."/>
            <person name="Wolfe K.H."/>
        </authorList>
    </citation>
    <scope>NUCLEOTIDE SEQUENCE [LARGE SCALE GENOMIC DNA]</scope>
    <source>
        <strain evidence="12">ATCC 76901 / BCRC 22586 / CBS 4309 / NBRC 1992 / NRRL Y-12630</strain>
    </source>
</reference>
<proteinExistence type="inferred from homology"/>
<evidence type="ECO:0000256" key="2">
    <source>
        <dbReference type="ARBA" id="ARBA00009533"/>
    </source>
</evidence>